<name>B9L6S5_NAUPA</name>
<dbReference type="KEGG" id="nam:NAMH_1683"/>
<dbReference type="NCBIfam" id="NF008946">
    <property type="entry name" value="PRK12293.1"/>
    <property type="match status" value="1"/>
</dbReference>
<dbReference type="eggNOG" id="COG3705">
    <property type="taxonomic scope" value="Bacteria"/>
</dbReference>
<evidence type="ECO:0000313" key="2">
    <source>
        <dbReference type="EMBL" id="ACM92999.1"/>
    </source>
</evidence>
<protein>
    <submittedName>
        <fullName evidence="2">tRNA synthetase, class II</fullName>
    </submittedName>
</protein>
<organism evidence="2 3">
    <name type="scientific">Nautilia profundicola (strain ATCC BAA-1463 / DSM 18972 / AmH)</name>
    <dbReference type="NCBI Taxonomy" id="598659"/>
    <lineage>
        <taxon>Bacteria</taxon>
        <taxon>Pseudomonadati</taxon>
        <taxon>Campylobacterota</taxon>
        <taxon>Epsilonproteobacteria</taxon>
        <taxon>Nautiliales</taxon>
        <taxon>Nautiliaceae</taxon>
        <taxon>Nautilia</taxon>
    </lineage>
</organism>
<dbReference type="InterPro" id="IPR004516">
    <property type="entry name" value="HisRS/HisZ"/>
</dbReference>
<feature type="domain" description="Class II Histidinyl-tRNA synthetase (HisRS)-like catalytic core" evidence="1">
    <location>
        <begin position="17"/>
        <end position="265"/>
    </location>
</feature>
<dbReference type="EMBL" id="CP001279">
    <property type="protein sequence ID" value="ACM92999.1"/>
    <property type="molecule type" value="Genomic_DNA"/>
</dbReference>
<dbReference type="SUPFAM" id="SSF55681">
    <property type="entry name" value="Class II aaRS and biotin synthetases"/>
    <property type="match status" value="1"/>
</dbReference>
<reference evidence="2 3" key="1">
    <citation type="journal article" date="2009" name="PLoS Genet.">
        <title>Adaptations to submarine hydrothermal environments exemplified by the genome of Nautilia profundicola.</title>
        <authorList>
            <person name="Campbell B.J."/>
            <person name="Smith J.L."/>
            <person name="Hanson T.E."/>
            <person name="Klotz M.G."/>
            <person name="Stein L.Y."/>
            <person name="Lee C.K."/>
            <person name="Wu D."/>
            <person name="Robinson J.M."/>
            <person name="Khouri H.M."/>
            <person name="Eisen J.A."/>
            <person name="Cary S.C."/>
        </authorList>
    </citation>
    <scope>NUCLEOTIDE SEQUENCE [LARGE SCALE GENOMIC DNA]</scope>
    <source>
        <strain evidence="3">ATCC BAA-1463 / DSM 18972 / AmH</strain>
    </source>
</reference>
<dbReference type="Gene3D" id="3.30.930.10">
    <property type="entry name" value="Bira Bifunctional Protein, Domain 2"/>
    <property type="match status" value="1"/>
</dbReference>
<dbReference type="OrthoDB" id="5342252at2"/>
<dbReference type="InterPro" id="IPR045864">
    <property type="entry name" value="aa-tRNA-synth_II/BPL/LPL"/>
</dbReference>
<dbReference type="GO" id="GO:0006427">
    <property type="term" value="P:histidyl-tRNA aminoacylation"/>
    <property type="evidence" value="ECO:0007669"/>
    <property type="project" value="TreeGrafter"/>
</dbReference>
<keyword evidence="2" id="KW-0436">Ligase</keyword>
<dbReference type="GO" id="GO:0005737">
    <property type="term" value="C:cytoplasm"/>
    <property type="evidence" value="ECO:0007669"/>
    <property type="project" value="InterPro"/>
</dbReference>
<dbReference type="Proteomes" id="UP000000448">
    <property type="component" value="Chromosome"/>
</dbReference>
<evidence type="ECO:0000259" key="1">
    <source>
        <dbReference type="Pfam" id="PF13393"/>
    </source>
</evidence>
<dbReference type="GO" id="GO:0004821">
    <property type="term" value="F:histidine-tRNA ligase activity"/>
    <property type="evidence" value="ECO:0007669"/>
    <property type="project" value="TreeGrafter"/>
</dbReference>
<sequence length="271" mass="31519">MILKHDIPQGAKLYFGKEAKIKREIENIAAEVFEILEFEEIVSPFFSYHQLEALDEKELIRFTDEKNRSLALRGDSSIDVIRLVIKRLKSEAKKWFYIQPVFRAPSNEMYQIGAESLGGDLVEILKVNKLIFERLSKDYTLQLSHIKIPQKVAELTGLDIEDIKKMRLYKFKEEWLNKLVSIHKLEDLNNLEVFPEEIAAYLKELKSVAEKHENAIIAPLYVANLRYYTGVFYRFLKDNTIYAKGGEYVVEGERSVGFSIYTDNLLKDING</sequence>
<dbReference type="PANTHER" id="PTHR43707:SF1">
    <property type="entry name" value="HISTIDINE--TRNA LIGASE, MITOCHONDRIAL-RELATED"/>
    <property type="match status" value="1"/>
</dbReference>
<keyword evidence="3" id="KW-1185">Reference proteome</keyword>
<evidence type="ECO:0000313" key="3">
    <source>
        <dbReference type="Proteomes" id="UP000000448"/>
    </source>
</evidence>
<dbReference type="STRING" id="598659.NAMH_1683"/>
<dbReference type="InterPro" id="IPR041715">
    <property type="entry name" value="HisRS-like_core"/>
</dbReference>
<accession>B9L6S5</accession>
<dbReference type="RefSeq" id="WP_015902051.1">
    <property type="nucleotide sequence ID" value="NC_012115.1"/>
</dbReference>
<dbReference type="Pfam" id="PF13393">
    <property type="entry name" value="tRNA-synt_His"/>
    <property type="match status" value="1"/>
</dbReference>
<dbReference type="AlphaFoldDB" id="B9L6S5"/>
<dbReference type="HOGENOM" id="CLU_939330_0_0_7"/>
<dbReference type="PANTHER" id="PTHR43707">
    <property type="entry name" value="HISTIDYL-TRNA SYNTHETASE"/>
    <property type="match status" value="1"/>
</dbReference>
<keyword evidence="2" id="KW-0030">Aminoacyl-tRNA synthetase</keyword>
<gene>
    <name evidence="2" type="ordered locus">NAMH_1683</name>
</gene>
<proteinExistence type="predicted"/>